<evidence type="ECO:0000313" key="6">
    <source>
        <dbReference type="Proteomes" id="UP000486351"/>
    </source>
</evidence>
<reference evidence="3 5" key="1">
    <citation type="submission" date="2018-08" db="EMBL/GenBank/DDBJ databases">
        <title>Genomic investigation of the strawberry pathogen Phytophthora fragariae indicates pathogenicity is determined by transcriptional variation in three key races.</title>
        <authorList>
            <person name="Adams T.M."/>
            <person name="Armitage A.D."/>
            <person name="Sobczyk M.K."/>
            <person name="Bates H.J."/>
            <person name="Dunwell J.M."/>
            <person name="Nellist C.F."/>
            <person name="Harrison R.J."/>
        </authorList>
    </citation>
    <scope>NUCLEOTIDE SEQUENCE [LARGE SCALE GENOMIC DNA]</scope>
    <source>
        <strain evidence="3 5">A4</strain>
        <strain evidence="4 6">NOV-77</strain>
        <strain evidence="2 7">ONT-3</strain>
    </source>
</reference>
<evidence type="ECO:0000313" key="3">
    <source>
        <dbReference type="EMBL" id="KAE9279313.1"/>
    </source>
</evidence>
<sequence length="75" mass="7569">MRASIRLATAPVSISMSAGTQSMNPTDTASTPPTDPIIRFPSGKGSPSTSYGSGCSGTSRSPGRRPPGRSVSVTT</sequence>
<comment type="caution">
    <text evidence="3">The sequence shown here is derived from an EMBL/GenBank/DDBJ whole genome shotgun (WGS) entry which is preliminary data.</text>
</comment>
<feature type="compositionally biased region" description="Polar residues" evidence="1">
    <location>
        <begin position="12"/>
        <end position="24"/>
    </location>
</feature>
<name>A0A6A4BRY6_9STRA</name>
<dbReference type="EMBL" id="QXGE01002768">
    <property type="protein sequence ID" value="KAE9279313.1"/>
    <property type="molecule type" value="Genomic_DNA"/>
</dbReference>
<accession>A0A6A4BRY6</accession>
<dbReference type="AlphaFoldDB" id="A0A6A4BRY6"/>
<dbReference type="EMBL" id="QXFX01001736">
    <property type="protein sequence ID" value="KAE9085547.1"/>
    <property type="molecule type" value="Genomic_DNA"/>
</dbReference>
<evidence type="ECO:0000256" key="1">
    <source>
        <dbReference type="SAM" id="MobiDB-lite"/>
    </source>
</evidence>
<dbReference type="Proteomes" id="UP000486351">
    <property type="component" value="Unassembled WGS sequence"/>
</dbReference>
<evidence type="ECO:0000313" key="2">
    <source>
        <dbReference type="EMBL" id="KAE9085547.1"/>
    </source>
</evidence>
<protein>
    <submittedName>
        <fullName evidence="3">Uncharacterized protein</fullName>
    </submittedName>
</protein>
<evidence type="ECO:0000313" key="5">
    <source>
        <dbReference type="Proteomes" id="UP000437068"/>
    </source>
</evidence>
<dbReference type="Proteomes" id="UP000488956">
    <property type="component" value="Unassembled WGS sequence"/>
</dbReference>
<proteinExistence type="predicted"/>
<dbReference type="Proteomes" id="UP000437068">
    <property type="component" value="Unassembled WGS sequence"/>
</dbReference>
<organism evidence="3 5">
    <name type="scientific">Phytophthora fragariae</name>
    <dbReference type="NCBI Taxonomy" id="53985"/>
    <lineage>
        <taxon>Eukaryota</taxon>
        <taxon>Sar</taxon>
        <taxon>Stramenopiles</taxon>
        <taxon>Oomycota</taxon>
        <taxon>Peronosporomycetes</taxon>
        <taxon>Peronosporales</taxon>
        <taxon>Peronosporaceae</taxon>
        <taxon>Phytophthora</taxon>
    </lineage>
</organism>
<gene>
    <name evidence="3" type="ORF">PF001_g24775</name>
    <name evidence="4" type="ORF">PF008_g20184</name>
    <name evidence="2" type="ORF">PF010_g20418</name>
</gene>
<evidence type="ECO:0000313" key="4">
    <source>
        <dbReference type="EMBL" id="KAE9311547.1"/>
    </source>
</evidence>
<evidence type="ECO:0000313" key="7">
    <source>
        <dbReference type="Proteomes" id="UP000488956"/>
    </source>
</evidence>
<dbReference type="EMBL" id="QXFY01001697">
    <property type="protein sequence ID" value="KAE9311547.1"/>
    <property type="molecule type" value="Genomic_DNA"/>
</dbReference>
<feature type="compositionally biased region" description="Low complexity" evidence="1">
    <location>
        <begin position="45"/>
        <end position="61"/>
    </location>
</feature>
<feature type="region of interest" description="Disordered" evidence="1">
    <location>
        <begin position="1"/>
        <end position="75"/>
    </location>
</feature>